<protein>
    <submittedName>
        <fullName evidence="1">Uncharacterized protein</fullName>
    </submittedName>
</protein>
<dbReference type="AlphaFoldDB" id="A0A0C5G8B6"/>
<gene>
    <name evidence="1" type="ORF">TU94_26985</name>
</gene>
<evidence type="ECO:0000313" key="2">
    <source>
        <dbReference type="Proteomes" id="UP000032234"/>
    </source>
</evidence>
<proteinExistence type="predicted"/>
<dbReference type="EMBL" id="CP010849">
    <property type="protein sequence ID" value="AJP04559.1"/>
    <property type="molecule type" value="Genomic_DNA"/>
</dbReference>
<accession>A0A0C5G8B6</accession>
<dbReference type="PATRIC" id="fig|477245.3.peg.5714"/>
<sequence length="69" mass="7275">MRPAAPIDDTGLLALLRADSHLPLDLTGSRPFGRPARPGLRVRAGTVRRAPADWSGVRAALVRTGGHIA</sequence>
<name>A0A0C5G8B6_9ACTN</name>
<dbReference type="HOGENOM" id="CLU_2773994_0_0_11"/>
<keyword evidence="2" id="KW-1185">Reference proteome</keyword>
<evidence type="ECO:0000313" key="1">
    <source>
        <dbReference type="EMBL" id="AJP04559.1"/>
    </source>
</evidence>
<reference evidence="1 2" key="1">
    <citation type="submission" date="2015-02" db="EMBL/GenBank/DDBJ databases">
        <title>Genome sequence of thermotolerant Streptomyces cyaneogriseus subsp. Noncyanogenus NMWT1, the producer of nematocidal antibiotics nemadectin.</title>
        <authorList>
            <person name="Wang H."/>
            <person name="Li C."/>
            <person name="Xiang W."/>
            <person name="Wang X."/>
        </authorList>
    </citation>
    <scope>NUCLEOTIDE SEQUENCE [LARGE SCALE GENOMIC DNA]</scope>
    <source>
        <strain evidence="1 2">NMWT 1</strain>
    </source>
</reference>
<dbReference type="Proteomes" id="UP000032234">
    <property type="component" value="Chromosome"/>
</dbReference>
<dbReference type="RefSeq" id="WP_044385415.1">
    <property type="nucleotide sequence ID" value="NZ_CP010849.1"/>
</dbReference>
<dbReference type="KEGG" id="scw:TU94_26985"/>
<organism evidence="1 2">
    <name type="scientific">Streptomyces cyaneogriseus subsp. noncyanogenus</name>
    <dbReference type="NCBI Taxonomy" id="477245"/>
    <lineage>
        <taxon>Bacteria</taxon>
        <taxon>Bacillati</taxon>
        <taxon>Actinomycetota</taxon>
        <taxon>Actinomycetes</taxon>
        <taxon>Kitasatosporales</taxon>
        <taxon>Streptomycetaceae</taxon>
        <taxon>Streptomyces</taxon>
    </lineage>
</organism>